<feature type="compositionally biased region" description="Basic and acidic residues" evidence="2">
    <location>
        <begin position="9"/>
        <end position="32"/>
    </location>
</feature>
<accession>A0A4W3ISN3</accession>
<dbReference type="InterPro" id="IPR012677">
    <property type="entry name" value="Nucleotide-bd_a/b_plait_sf"/>
</dbReference>
<evidence type="ECO:0000313" key="4">
    <source>
        <dbReference type="Ensembl" id="ENSCMIP00000033494.1"/>
    </source>
</evidence>
<feature type="compositionally biased region" description="Basic and acidic residues" evidence="2">
    <location>
        <begin position="350"/>
        <end position="367"/>
    </location>
</feature>
<evidence type="ECO:0000256" key="1">
    <source>
        <dbReference type="PROSITE-ProRule" id="PRU00176"/>
    </source>
</evidence>
<reference evidence="5" key="1">
    <citation type="journal article" date="2006" name="Science">
        <title>Ancient noncoding elements conserved in the human genome.</title>
        <authorList>
            <person name="Venkatesh B."/>
            <person name="Kirkness E.F."/>
            <person name="Loh Y.H."/>
            <person name="Halpern A.L."/>
            <person name="Lee A.P."/>
            <person name="Johnson J."/>
            <person name="Dandona N."/>
            <person name="Viswanathan L.D."/>
            <person name="Tay A."/>
            <person name="Venter J.C."/>
            <person name="Strausberg R.L."/>
            <person name="Brenner S."/>
        </authorList>
    </citation>
    <scope>NUCLEOTIDE SEQUENCE [LARGE SCALE GENOMIC DNA]</scope>
</reference>
<feature type="region of interest" description="Disordered" evidence="2">
    <location>
        <begin position="418"/>
        <end position="446"/>
    </location>
</feature>
<keyword evidence="5" id="KW-1185">Reference proteome</keyword>
<gene>
    <name evidence="4" type="primary">ncoa5</name>
</gene>
<proteinExistence type="predicted"/>
<feature type="region of interest" description="Disordered" evidence="2">
    <location>
        <begin position="618"/>
        <end position="641"/>
    </location>
</feature>
<dbReference type="KEGG" id="cmk:103191275"/>
<sequence length="641" mass="73461">MSRRRSRSTSRDRRMRDDRGAGNKTDSTDPRDLERRIFVGNLPTDSMVRKDLEDIFLKYGKINALSIHHGFGFVQFDRIEDAKASVQGENGRMCRGYRLDVNMAAERRNSNKPARRPSPPRRDPFGFGDERDVRRDRSPLRPPRDERDARDSVYDRYRDVRDPREQVYRRDEVYDRYYRYDDVMRRKEEPYMDRFREQWESRGPREVDDPMRRERRREELYRQYFDEIQRRYDAERPVDCSVIVVNKQQKDYAESVGRKVRDLGMVVDLIFLNTEVSLTQALEDVSRGGTAFAIVITQQHEIHRSCTVNILFGTPQEHRNMPMADAMMLVARNFERYRSETREKEREEIARKASKMADDVIMREREPPQSQNTMEDRGNPPSLQPLLNLLADGRYLSVEEMDKIIQYLRDKKERFIRGGDSMHGSIHNPAPIPRPSMGPAGLNPLDARAQQSLPTNQPLKGGPQDTQAAQQQELQAKILSLFNSGTSGSNTNAVGAPVQAYGSALNTQPQRVPQIPLNNSYLSQPQQRVAGPNSQLPPLMGPVVAPRATTIRSPLPQTQVLYSQQQPRGPNPTQPSVLSQGQRSGVATGINFDNPSVQKALDTLIQSGPSLSHLVNQASTQLPRPGQPMNQPPMAAYQRHY</sequence>
<dbReference type="InterPro" id="IPR000504">
    <property type="entry name" value="RRM_dom"/>
</dbReference>
<dbReference type="Proteomes" id="UP000314986">
    <property type="component" value="Unassembled WGS sequence"/>
</dbReference>
<evidence type="ECO:0000259" key="3">
    <source>
        <dbReference type="PROSITE" id="PS50102"/>
    </source>
</evidence>
<reference evidence="4" key="4">
    <citation type="submission" date="2025-08" db="UniProtKB">
        <authorList>
            <consortium name="Ensembl"/>
        </authorList>
    </citation>
    <scope>IDENTIFICATION</scope>
</reference>
<dbReference type="OMA" id="PMEEGVR"/>
<protein>
    <submittedName>
        <fullName evidence="4">Nuclear receptor coactivator 5</fullName>
    </submittedName>
</protein>
<evidence type="ECO:0000256" key="2">
    <source>
        <dbReference type="SAM" id="MobiDB-lite"/>
    </source>
</evidence>
<dbReference type="Ensembl" id="ENSCMIT00000034000.1">
    <property type="protein sequence ID" value="ENSCMIP00000033494.1"/>
    <property type="gene ID" value="ENSCMIG00000014288.1"/>
</dbReference>
<dbReference type="GO" id="GO:0005654">
    <property type="term" value="C:nucleoplasm"/>
    <property type="evidence" value="ECO:0007669"/>
    <property type="project" value="TreeGrafter"/>
</dbReference>
<reference evidence="5" key="3">
    <citation type="journal article" date="2014" name="Nature">
        <title>Elephant shark genome provides unique insights into gnathostome evolution.</title>
        <authorList>
            <consortium name="International Elephant Shark Genome Sequencing Consortium"/>
            <person name="Venkatesh B."/>
            <person name="Lee A.P."/>
            <person name="Ravi V."/>
            <person name="Maurya A.K."/>
            <person name="Lian M.M."/>
            <person name="Swann J.B."/>
            <person name="Ohta Y."/>
            <person name="Flajnik M.F."/>
            <person name="Sutoh Y."/>
            <person name="Kasahara M."/>
            <person name="Hoon S."/>
            <person name="Gangu V."/>
            <person name="Roy S.W."/>
            <person name="Irimia M."/>
            <person name="Korzh V."/>
            <person name="Kondrychyn I."/>
            <person name="Lim Z.W."/>
            <person name="Tay B.H."/>
            <person name="Tohari S."/>
            <person name="Kong K.W."/>
            <person name="Ho S."/>
            <person name="Lorente-Galdos B."/>
            <person name="Quilez J."/>
            <person name="Marques-Bonet T."/>
            <person name="Raney B.J."/>
            <person name="Ingham P.W."/>
            <person name="Tay A."/>
            <person name="Hillier L.W."/>
            <person name="Minx P."/>
            <person name="Boehm T."/>
            <person name="Wilson R.K."/>
            <person name="Brenner S."/>
            <person name="Warren W.C."/>
        </authorList>
    </citation>
    <scope>NUCLEOTIDE SEQUENCE [LARGE SCALE GENOMIC DNA]</scope>
</reference>
<feature type="region of interest" description="Disordered" evidence="2">
    <location>
        <begin position="1"/>
        <end position="32"/>
    </location>
</feature>
<feature type="region of interest" description="Disordered" evidence="2">
    <location>
        <begin position="350"/>
        <end position="382"/>
    </location>
</feature>
<dbReference type="CDD" id="cd12341">
    <property type="entry name" value="RRM_hnRNPC_like"/>
    <property type="match status" value="1"/>
</dbReference>
<dbReference type="RefSeq" id="XP_007910446.1">
    <property type="nucleotide sequence ID" value="XM_007912255.2"/>
</dbReference>
<feature type="region of interest" description="Disordered" evidence="2">
    <location>
        <begin position="561"/>
        <end position="591"/>
    </location>
</feature>
<dbReference type="OrthoDB" id="10044938at2759"/>
<dbReference type="InterPro" id="IPR052600">
    <property type="entry name" value="Nuc_rcpt_coact/corep"/>
</dbReference>
<evidence type="ECO:0000313" key="5">
    <source>
        <dbReference type="Proteomes" id="UP000314986"/>
    </source>
</evidence>
<feature type="region of interest" description="Disordered" evidence="2">
    <location>
        <begin position="452"/>
        <end position="471"/>
    </location>
</feature>
<dbReference type="AlphaFoldDB" id="A0A4W3ISN3"/>
<dbReference type="CTD" id="57727"/>
<dbReference type="SMART" id="SM00360">
    <property type="entry name" value="RRM"/>
    <property type="match status" value="1"/>
</dbReference>
<dbReference type="SUPFAM" id="SSF52954">
    <property type="entry name" value="Class II aaRS ABD-related"/>
    <property type="match status" value="1"/>
</dbReference>
<feature type="compositionally biased region" description="Polar residues" evidence="2">
    <location>
        <begin position="574"/>
        <end position="591"/>
    </location>
</feature>
<dbReference type="GO" id="GO:0003723">
    <property type="term" value="F:RNA binding"/>
    <property type="evidence" value="ECO:0007669"/>
    <property type="project" value="UniProtKB-UniRule"/>
</dbReference>
<feature type="domain" description="RRM" evidence="3">
    <location>
        <begin position="35"/>
        <end position="106"/>
    </location>
</feature>
<feature type="region of interest" description="Disordered" evidence="2">
    <location>
        <begin position="105"/>
        <end position="155"/>
    </location>
</feature>
<dbReference type="GO" id="GO:0009966">
    <property type="term" value="P:regulation of signal transduction"/>
    <property type="evidence" value="ECO:0007669"/>
    <property type="project" value="TreeGrafter"/>
</dbReference>
<dbReference type="STRING" id="7868.ENSCMIP00000033494"/>
<dbReference type="GeneID" id="103191275"/>
<organism evidence="4 5">
    <name type="scientific">Callorhinchus milii</name>
    <name type="common">Ghost shark</name>
    <dbReference type="NCBI Taxonomy" id="7868"/>
    <lineage>
        <taxon>Eukaryota</taxon>
        <taxon>Metazoa</taxon>
        <taxon>Chordata</taxon>
        <taxon>Craniata</taxon>
        <taxon>Vertebrata</taxon>
        <taxon>Chondrichthyes</taxon>
        <taxon>Holocephali</taxon>
        <taxon>Chimaeriformes</taxon>
        <taxon>Callorhinchidae</taxon>
        <taxon>Callorhinchus</taxon>
    </lineage>
</organism>
<dbReference type="PROSITE" id="PS50102">
    <property type="entry name" value="RRM"/>
    <property type="match status" value="1"/>
</dbReference>
<keyword evidence="1" id="KW-0694">RNA-binding</keyword>
<dbReference type="InterPro" id="IPR035979">
    <property type="entry name" value="RBD_domain_sf"/>
</dbReference>
<name>A0A4W3ISN3_CALMI</name>
<dbReference type="GeneTree" id="ENSGT00530000064134"/>
<reference evidence="4" key="5">
    <citation type="submission" date="2025-09" db="UniProtKB">
        <authorList>
            <consortium name="Ensembl"/>
        </authorList>
    </citation>
    <scope>IDENTIFICATION</scope>
</reference>
<dbReference type="Gene3D" id="3.30.70.330">
    <property type="match status" value="1"/>
</dbReference>
<dbReference type="InterPro" id="IPR036621">
    <property type="entry name" value="Anticodon-bd_dom_sf"/>
</dbReference>
<dbReference type="SUPFAM" id="SSF54928">
    <property type="entry name" value="RNA-binding domain, RBD"/>
    <property type="match status" value="1"/>
</dbReference>
<feature type="compositionally biased region" description="Basic and acidic residues" evidence="2">
    <location>
        <begin position="120"/>
        <end position="155"/>
    </location>
</feature>
<dbReference type="Gene3D" id="3.40.50.800">
    <property type="entry name" value="Anticodon-binding domain"/>
    <property type="match status" value="1"/>
</dbReference>
<dbReference type="PANTHER" id="PTHR23295:SF3">
    <property type="entry name" value="NUCLEAR RECEPTOR COACTIVATOR 5"/>
    <property type="match status" value="1"/>
</dbReference>
<dbReference type="PANTHER" id="PTHR23295">
    <property type="entry name" value="NUCLEAR RECEPTOR COACTIVATOR 5-RELATED"/>
    <property type="match status" value="1"/>
</dbReference>
<dbReference type="InParanoid" id="A0A4W3ISN3"/>
<dbReference type="Pfam" id="PF00076">
    <property type="entry name" value="RRM_1"/>
    <property type="match status" value="1"/>
</dbReference>
<reference evidence="5" key="2">
    <citation type="journal article" date="2007" name="PLoS Biol.">
        <title>Survey sequencing and comparative analysis of the elephant shark (Callorhinchus milii) genome.</title>
        <authorList>
            <person name="Venkatesh B."/>
            <person name="Kirkness E.F."/>
            <person name="Loh Y.H."/>
            <person name="Halpern A.L."/>
            <person name="Lee A.P."/>
            <person name="Johnson J."/>
            <person name="Dandona N."/>
            <person name="Viswanathan L.D."/>
            <person name="Tay A."/>
            <person name="Venter J.C."/>
            <person name="Strausberg R.L."/>
            <person name="Brenner S."/>
        </authorList>
    </citation>
    <scope>NUCLEOTIDE SEQUENCE [LARGE SCALE GENOMIC DNA]</scope>
</reference>